<keyword evidence="9" id="KW-1185">Reference proteome</keyword>
<reference evidence="8" key="1">
    <citation type="submission" date="2021-01" db="EMBL/GenBank/DDBJ databases">
        <title>Whole genome shotgun sequence of Virgisporangium aliadipatigenens NBRC 105644.</title>
        <authorList>
            <person name="Komaki H."/>
            <person name="Tamura T."/>
        </authorList>
    </citation>
    <scope>NUCLEOTIDE SEQUENCE</scope>
    <source>
        <strain evidence="8">NBRC 105644</strain>
    </source>
</reference>
<proteinExistence type="inferred from homology"/>
<dbReference type="RefSeq" id="WP_203897906.1">
    <property type="nucleotide sequence ID" value="NZ_BOPF01000003.1"/>
</dbReference>
<evidence type="ECO:0000313" key="9">
    <source>
        <dbReference type="Proteomes" id="UP000619260"/>
    </source>
</evidence>
<dbReference type="EMBL" id="BOPF01000003">
    <property type="protein sequence ID" value="GIJ44358.1"/>
    <property type="molecule type" value="Genomic_DNA"/>
</dbReference>
<comment type="caution">
    <text evidence="8">The sequence shown here is derived from an EMBL/GenBank/DDBJ whole genome shotgun (WGS) entry which is preliminary data.</text>
</comment>
<evidence type="ECO:0000256" key="2">
    <source>
        <dbReference type="ARBA" id="ARBA00022692"/>
    </source>
</evidence>
<protein>
    <recommendedName>
        <fullName evidence="6">Transport permease protein</fullName>
    </recommendedName>
</protein>
<dbReference type="Pfam" id="PF01061">
    <property type="entry name" value="ABC2_membrane"/>
    <property type="match status" value="1"/>
</dbReference>
<comment type="subcellular location">
    <subcellularLocation>
        <location evidence="6">Cell membrane</location>
        <topology evidence="6">Multi-pass membrane protein</topology>
    </subcellularLocation>
    <subcellularLocation>
        <location evidence="1">Membrane</location>
        <topology evidence="1">Multi-pass membrane protein</topology>
    </subcellularLocation>
</comment>
<feature type="transmembrane region" description="Helical" evidence="6">
    <location>
        <begin position="20"/>
        <end position="40"/>
    </location>
</feature>
<keyword evidence="6" id="KW-0813">Transport</keyword>
<evidence type="ECO:0000256" key="1">
    <source>
        <dbReference type="ARBA" id="ARBA00004141"/>
    </source>
</evidence>
<evidence type="ECO:0000256" key="5">
    <source>
        <dbReference type="ARBA" id="ARBA00023251"/>
    </source>
</evidence>
<keyword evidence="5" id="KW-0046">Antibiotic resistance</keyword>
<dbReference type="PANTHER" id="PTHR43027:SF2">
    <property type="entry name" value="TRANSPORT PERMEASE PROTEIN"/>
    <property type="match status" value="1"/>
</dbReference>
<dbReference type="PROSITE" id="PS51012">
    <property type="entry name" value="ABC_TM2"/>
    <property type="match status" value="1"/>
</dbReference>
<evidence type="ECO:0000313" key="8">
    <source>
        <dbReference type="EMBL" id="GIJ44358.1"/>
    </source>
</evidence>
<gene>
    <name evidence="8" type="ORF">Val02_12440</name>
</gene>
<sequence length="243" mass="25696">MTRRLVAVELKLFLREPNGYLWSVLTPIVILVAMGSVPVFRRADPGLGGLRVIDLYVPILIAMGIAAMALWGTPLFLAQYRERGVLRRLSTTPIGPARVLVAQLVVQLGALVVTIAALVAVAAVGFDVAPPRRPLGFAVAALLAAGAMFGVGLLVAAVVPSSKAASGIGALLFFPFMFFAGVWAPREVMDDGLRRLGDLTPLGVAVQALRDTTDGDWPSGQGVLVLLAYTGVTVALGIRLFRW</sequence>
<dbReference type="PANTHER" id="PTHR43027">
    <property type="entry name" value="DOXORUBICIN RESISTANCE ABC TRANSPORTER PERMEASE PROTEIN DRRC-RELATED"/>
    <property type="match status" value="1"/>
</dbReference>
<dbReference type="InterPro" id="IPR013525">
    <property type="entry name" value="ABC2_TM"/>
</dbReference>
<feature type="domain" description="ABC transmembrane type-2" evidence="7">
    <location>
        <begin position="18"/>
        <end position="243"/>
    </location>
</feature>
<dbReference type="Proteomes" id="UP000619260">
    <property type="component" value="Unassembled WGS sequence"/>
</dbReference>
<feature type="transmembrane region" description="Helical" evidence="6">
    <location>
        <begin position="55"/>
        <end position="78"/>
    </location>
</feature>
<evidence type="ECO:0000256" key="4">
    <source>
        <dbReference type="ARBA" id="ARBA00023136"/>
    </source>
</evidence>
<dbReference type="GO" id="GO:0043190">
    <property type="term" value="C:ATP-binding cassette (ABC) transporter complex"/>
    <property type="evidence" value="ECO:0007669"/>
    <property type="project" value="InterPro"/>
</dbReference>
<dbReference type="InterPro" id="IPR047817">
    <property type="entry name" value="ABC2_TM_bact-type"/>
</dbReference>
<feature type="transmembrane region" description="Helical" evidence="6">
    <location>
        <begin position="99"/>
        <end position="123"/>
    </location>
</feature>
<keyword evidence="2 6" id="KW-0812">Transmembrane</keyword>
<keyword evidence="3 6" id="KW-1133">Transmembrane helix</keyword>
<evidence type="ECO:0000256" key="6">
    <source>
        <dbReference type="RuleBase" id="RU361157"/>
    </source>
</evidence>
<keyword evidence="4 6" id="KW-0472">Membrane</keyword>
<feature type="transmembrane region" description="Helical" evidence="6">
    <location>
        <begin position="164"/>
        <end position="184"/>
    </location>
</feature>
<evidence type="ECO:0000259" key="7">
    <source>
        <dbReference type="PROSITE" id="PS51012"/>
    </source>
</evidence>
<dbReference type="GO" id="GO:0140359">
    <property type="term" value="F:ABC-type transporter activity"/>
    <property type="evidence" value="ECO:0007669"/>
    <property type="project" value="InterPro"/>
</dbReference>
<evidence type="ECO:0000256" key="3">
    <source>
        <dbReference type="ARBA" id="ARBA00022989"/>
    </source>
</evidence>
<dbReference type="InterPro" id="IPR000412">
    <property type="entry name" value="ABC_2_transport"/>
</dbReference>
<accession>A0A8J3YHL1</accession>
<dbReference type="AlphaFoldDB" id="A0A8J3YHL1"/>
<dbReference type="PIRSF" id="PIRSF006648">
    <property type="entry name" value="DrrB"/>
    <property type="match status" value="1"/>
</dbReference>
<dbReference type="InterPro" id="IPR052902">
    <property type="entry name" value="ABC-2_transporter"/>
</dbReference>
<feature type="transmembrane region" description="Helical" evidence="6">
    <location>
        <begin position="222"/>
        <end position="241"/>
    </location>
</feature>
<dbReference type="GO" id="GO:0046677">
    <property type="term" value="P:response to antibiotic"/>
    <property type="evidence" value="ECO:0007669"/>
    <property type="project" value="UniProtKB-KW"/>
</dbReference>
<organism evidence="8 9">
    <name type="scientific">Virgisporangium aliadipatigenens</name>
    <dbReference type="NCBI Taxonomy" id="741659"/>
    <lineage>
        <taxon>Bacteria</taxon>
        <taxon>Bacillati</taxon>
        <taxon>Actinomycetota</taxon>
        <taxon>Actinomycetes</taxon>
        <taxon>Micromonosporales</taxon>
        <taxon>Micromonosporaceae</taxon>
        <taxon>Virgisporangium</taxon>
    </lineage>
</organism>
<feature type="transmembrane region" description="Helical" evidence="6">
    <location>
        <begin position="135"/>
        <end position="157"/>
    </location>
</feature>
<name>A0A8J3YHL1_9ACTN</name>
<keyword evidence="6" id="KW-1003">Cell membrane</keyword>
<comment type="similarity">
    <text evidence="6">Belongs to the ABC-2 integral membrane protein family.</text>
</comment>